<evidence type="ECO:0000313" key="6">
    <source>
        <dbReference type="Proteomes" id="UP000317730"/>
    </source>
</evidence>
<keyword evidence="1" id="KW-0479">Metal-binding</keyword>
<evidence type="ECO:0000256" key="3">
    <source>
        <dbReference type="ARBA" id="ARBA00023118"/>
    </source>
</evidence>
<sequence>MEWVDWPGKSPIVPGGVEHPAAFHMLDVAAVAERLIASFTIPAPLRDALVVLAGLHDIGKISQSFRAMLREGVSQPGFSHWELSEALFYVEDARVASRLGVVSCFPPTRGCAVRG</sequence>
<evidence type="ECO:0000256" key="2">
    <source>
        <dbReference type="ARBA" id="ARBA00022801"/>
    </source>
</evidence>
<dbReference type="GO" id="GO:0051607">
    <property type="term" value="P:defense response to virus"/>
    <property type="evidence" value="ECO:0007669"/>
    <property type="project" value="UniProtKB-KW"/>
</dbReference>
<dbReference type="InterPro" id="IPR038257">
    <property type="entry name" value="CRISPR-assoc_Cas3_HD_sf"/>
</dbReference>
<evidence type="ECO:0000259" key="4">
    <source>
        <dbReference type="PROSITE" id="PS51643"/>
    </source>
</evidence>
<evidence type="ECO:0000256" key="1">
    <source>
        <dbReference type="ARBA" id="ARBA00022723"/>
    </source>
</evidence>
<dbReference type="Pfam" id="PF18019">
    <property type="entry name" value="Cas3_HD"/>
    <property type="match status" value="1"/>
</dbReference>
<evidence type="ECO:0000313" key="5">
    <source>
        <dbReference type="EMBL" id="GEB86381.1"/>
    </source>
</evidence>
<feature type="domain" description="HD Cas3-type" evidence="4">
    <location>
        <begin position="14"/>
        <end position="115"/>
    </location>
</feature>
<dbReference type="NCBIfam" id="TIGR01596">
    <property type="entry name" value="cas3_HD"/>
    <property type="match status" value="1"/>
</dbReference>
<dbReference type="EMBL" id="BJMV01000012">
    <property type="protein sequence ID" value="GEB86381.1"/>
    <property type="molecule type" value="Genomic_DNA"/>
</dbReference>
<dbReference type="Gene3D" id="1.10.3210.30">
    <property type="match status" value="1"/>
</dbReference>
<name>A0A4Y3TTN9_9PROT</name>
<reference evidence="5 6" key="1">
    <citation type="submission" date="2019-06" db="EMBL/GenBank/DDBJ databases">
        <title>Whole genome shotgun sequence of Acetobacter peroxydans NBRC 13755.</title>
        <authorList>
            <person name="Hosoyama A."/>
            <person name="Uohara A."/>
            <person name="Ohji S."/>
            <person name="Ichikawa N."/>
        </authorList>
    </citation>
    <scope>NUCLEOTIDE SEQUENCE [LARGE SCALE GENOMIC DNA]</scope>
    <source>
        <strain evidence="5 6">NBRC 13755</strain>
    </source>
</reference>
<dbReference type="Proteomes" id="UP000317730">
    <property type="component" value="Unassembled WGS sequence"/>
</dbReference>
<keyword evidence="3" id="KW-0051">Antiviral defense</keyword>
<dbReference type="RefSeq" id="WP_170212577.1">
    <property type="nucleotide sequence ID" value="NZ_BAPL01000011.1"/>
</dbReference>
<keyword evidence="2" id="KW-0378">Hydrolase</keyword>
<comment type="caution">
    <text evidence="5">The sequence shown here is derived from an EMBL/GenBank/DDBJ whole genome shotgun (WGS) entry which is preliminary data.</text>
</comment>
<dbReference type="AlphaFoldDB" id="A0A4Y3TTN9"/>
<keyword evidence="6" id="KW-1185">Reference proteome</keyword>
<gene>
    <name evidence="5" type="ORF">APE01nite_21780</name>
</gene>
<dbReference type="InterPro" id="IPR006483">
    <property type="entry name" value="CRISPR-assoc_Cas3_HD"/>
</dbReference>
<dbReference type="GO" id="GO:0046872">
    <property type="term" value="F:metal ion binding"/>
    <property type="evidence" value="ECO:0007669"/>
    <property type="project" value="UniProtKB-KW"/>
</dbReference>
<accession>A0A4Y3TTN9</accession>
<dbReference type="GO" id="GO:0016787">
    <property type="term" value="F:hydrolase activity"/>
    <property type="evidence" value="ECO:0007669"/>
    <property type="project" value="UniProtKB-KW"/>
</dbReference>
<proteinExistence type="predicted"/>
<organism evidence="5 6">
    <name type="scientific">Acetobacter peroxydans</name>
    <dbReference type="NCBI Taxonomy" id="104098"/>
    <lineage>
        <taxon>Bacteria</taxon>
        <taxon>Pseudomonadati</taxon>
        <taxon>Pseudomonadota</taxon>
        <taxon>Alphaproteobacteria</taxon>
        <taxon>Acetobacterales</taxon>
        <taxon>Acetobacteraceae</taxon>
        <taxon>Acetobacter</taxon>
    </lineage>
</organism>
<protein>
    <recommendedName>
        <fullName evidence="4">HD Cas3-type domain-containing protein</fullName>
    </recommendedName>
</protein>
<dbReference type="PROSITE" id="PS51643">
    <property type="entry name" value="HD_CAS3"/>
    <property type="match status" value="1"/>
</dbReference>
<dbReference type="CDD" id="cd09641">
    <property type="entry name" value="Cas3''_I"/>
    <property type="match status" value="1"/>
</dbReference>